<keyword evidence="4" id="KW-1185">Reference proteome</keyword>
<evidence type="ECO:0000313" key="3">
    <source>
        <dbReference type="EMBL" id="PUE56436.1"/>
    </source>
</evidence>
<evidence type="ECO:0000313" key="4">
    <source>
        <dbReference type="Proteomes" id="UP000251341"/>
    </source>
</evidence>
<proteinExistence type="predicted"/>
<name>A0A315EEJ8_9BURK</name>
<dbReference type="Proteomes" id="UP000251341">
    <property type="component" value="Unassembled WGS sequence"/>
</dbReference>
<feature type="region of interest" description="Disordered" evidence="1">
    <location>
        <begin position="173"/>
        <end position="229"/>
    </location>
</feature>
<dbReference type="EMBL" id="NESP01000002">
    <property type="protein sequence ID" value="PUE56436.1"/>
    <property type="molecule type" value="Genomic_DNA"/>
</dbReference>
<sequence length="229" mass="25056">MKSTKFSILASVCALLVLQGCASQMNPVGEVKFDCNRRQDAKSPYCRSFRSVDASTSGEIPQSRFDKDFQMEELDRLIGISPDEEAKGESNANSKPKQARPVVLPHQVRQEPPLLGAPVREGPVVQRVWVKRFVDGNDVLTENTVVYKEIRGNRWAGFDGQGSSVIGDQRVYPHRPLEPQSTPAANTTPGDAQRPQGAPSNEFNQPGSNSEQSESAFDPAVSGSQTMPK</sequence>
<feature type="signal peptide" evidence="2">
    <location>
        <begin position="1"/>
        <end position="22"/>
    </location>
</feature>
<dbReference type="Pfam" id="PF09676">
    <property type="entry name" value="TraV"/>
    <property type="match status" value="1"/>
</dbReference>
<reference evidence="3 4" key="1">
    <citation type="submission" date="2017-04" db="EMBL/GenBank/DDBJ databases">
        <title>Unexpected and diverse lifestyles within the genus Limnohabitans.</title>
        <authorList>
            <person name="Kasalicky V."/>
            <person name="Mehrshad M."/>
            <person name="Andrei S.-A."/>
            <person name="Salcher M."/>
            <person name="Kratochvilova H."/>
            <person name="Simek K."/>
            <person name="Ghai R."/>
        </authorList>
    </citation>
    <scope>NUCLEOTIDE SEQUENCE [LARGE SCALE GENOMIC DNA]</scope>
    <source>
        <strain evidence="3 4">MWH-C5</strain>
    </source>
</reference>
<keyword evidence="2" id="KW-0732">Signal</keyword>
<dbReference type="InterPro" id="IPR014118">
    <property type="entry name" value="T4SS_TraV"/>
</dbReference>
<accession>A0A315EEJ8</accession>
<dbReference type="AlphaFoldDB" id="A0A315EEJ8"/>
<gene>
    <name evidence="3" type="ORF">B9Z44_14405</name>
</gene>
<organism evidence="3 4">
    <name type="scientific">Limnohabitans curvus</name>
    <dbReference type="NCBI Taxonomy" id="323423"/>
    <lineage>
        <taxon>Bacteria</taxon>
        <taxon>Pseudomonadati</taxon>
        <taxon>Pseudomonadota</taxon>
        <taxon>Betaproteobacteria</taxon>
        <taxon>Burkholderiales</taxon>
        <taxon>Comamonadaceae</taxon>
        <taxon>Limnohabitans</taxon>
    </lineage>
</organism>
<evidence type="ECO:0000256" key="2">
    <source>
        <dbReference type="SAM" id="SignalP"/>
    </source>
</evidence>
<evidence type="ECO:0008006" key="5">
    <source>
        <dbReference type="Google" id="ProtNLM"/>
    </source>
</evidence>
<evidence type="ECO:0000256" key="1">
    <source>
        <dbReference type="SAM" id="MobiDB-lite"/>
    </source>
</evidence>
<feature type="compositionally biased region" description="Polar residues" evidence="1">
    <location>
        <begin position="179"/>
        <end position="190"/>
    </location>
</feature>
<feature type="chain" id="PRO_5016401360" description="Type IV conjugative transfer system protein TraV" evidence="2">
    <location>
        <begin position="23"/>
        <end position="229"/>
    </location>
</feature>
<feature type="region of interest" description="Disordered" evidence="1">
    <location>
        <begin position="83"/>
        <end position="102"/>
    </location>
</feature>
<protein>
    <recommendedName>
        <fullName evidence="5">Type IV conjugative transfer system protein TraV</fullName>
    </recommendedName>
</protein>
<dbReference type="PROSITE" id="PS51257">
    <property type="entry name" value="PROKAR_LIPOPROTEIN"/>
    <property type="match status" value="1"/>
</dbReference>
<feature type="compositionally biased region" description="Polar residues" evidence="1">
    <location>
        <begin position="198"/>
        <end position="215"/>
    </location>
</feature>
<dbReference type="RefSeq" id="WP_108402963.1">
    <property type="nucleotide sequence ID" value="NZ_NESP01000002.1"/>
</dbReference>
<comment type="caution">
    <text evidence="3">The sequence shown here is derived from an EMBL/GenBank/DDBJ whole genome shotgun (WGS) entry which is preliminary data.</text>
</comment>